<feature type="domain" description="Methyl-accepting transducer" evidence="4">
    <location>
        <begin position="263"/>
        <end position="437"/>
    </location>
</feature>
<organism evidence="6 7">
    <name type="scientific">Vibrio eleionomae</name>
    <dbReference type="NCBI Taxonomy" id="2653505"/>
    <lineage>
        <taxon>Bacteria</taxon>
        <taxon>Pseudomonadati</taxon>
        <taxon>Pseudomonadota</taxon>
        <taxon>Gammaproteobacteria</taxon>
        <taxon>Vibrionales</taxon>
        <taxon>Vibrionaceae</taxon>
        <taxon>Vibrio</taxon>
    </lineage>
</organism>
<keyword evidence="2 3" id="KW-0807">Transducer</keyword>
<dbReference type="EMBL" id="WEKT01000059">
    <property type="protein sequence ID" value="MZI95520.1"/>
    <property type="molecule type" value="Genomic_DNA"/>
</dbReference>
<dbReference type="AlphaFoldDB" id="A0A7X4LP13"/>
<dbReference type="PANTHER" id="PTHR32089">
    <property type="entry name" value="METHYL-ACCEPTING CHEMOTAXIS PROTEIN MCPB"/>
    <property type="match status" value="1"/>
</dbReference>
<dbReference type="SUPFAM" id="SSF55785">
    <property type="entry name" value="PYP-like sensor domain (PAS domain)"/>
    <property type="match status" value="2"/>
</dbReference>
<keyword evidence="7" id="KW-1185">Reference proteome</keyword>
<dbReference type="NCBIfam" id="TIGR00229">
    <property type="entry name" value="sensory_box"/>
    <property type="match status" value="2"/>
</dbReference>
<dbReference type="PROSITE" id="PS50113">
    <property type="entry name" value="PAC"/>
    <property type="match status" value="1"/>
</dbReference>
<dbReference type="PANTHER" id="PTHR32089:SF112">
    <property type="entry name" value="LYSOZYME-LIKE PROTEIN-RELATED"/>
    <property type="match status" value="1"/>
</dbReference>
<evidence type="ECO:0000259" key="4">
    <source>
        <dbReference type="PROSITE" id="PS50111"/>
    </source>
</evidence>
<dbReference type="GO" id="GO:0006935">
    <property type="term" value="P:chemotaxis"/>
    <property type="evidence" value="ECO:0007669"/>
    <property type="project" value="UniProtKB-ARBA"/>
</dbReference>
<dbReference type="Proteomes" id="UP000462621">
    <property type="component" value="Unassembled WGS sequence"/>
</dbReference>
<reference evidence="6 7" key="1">
    <citation type="submission" date="2019-10" db="EMBL/GenBank/DDBJ databases">
        <title>Vibrio sp. nov. isolated from a shrimp pond.</title>
        <authorList>
            <person name="Gomez-Gil B."/>
            <person name="Enciso-Ibarra J."/>
            <person name="Enciso-Ibarra K."/>
            <person name="Bolan-Mejia C."/>
        </authorList>
    </citation>
    <scope>NUCLEOTIDE SEQUENCE [LARGE SCALE GENOMIC DNA]</scope>
    <source>
        <strain evidence="6 7">CAIM 722</strain>
    </source>
</reference>
<dbReference type="InterPro" id="IPR004089">
    <property type="entry name" value="MCPsignal_dom"/>
</dbReference>
<dbReference type="InterPro" id="IPR013655">
    <property type="entry name" value="PAS_fold_3"/>
</dbReference>
<dbReference type="SUPFAM" id="SSF58104">
    <property type="entry name" value="Methyl-accepting chemotaxis protein (MCP) signaling domain"/>
    <property type="match status" value="1"/>
</dbReference>
<dbReference type="InterPro" id="IPR001610">
    <property type="entry name" value="PAC"/>
</dbReference>
<dbReference type="CDD" id="cd00130">
    <property type="entry name" value="PAS"/>
    <property type="match status" value="2"/>
</dbReference>
<evidence type="ECO:0000256" key="3">
    <source>
        <dbReference type="PROSITE-ProRule" id="PRU00284"/>
    </source>
</evidence>
<evidence type="ECO:0000313" key="7">
    <source>
        <dbReference type="Proteomes" id="UP000462621"/>
    </source>
</evidence>
<dbReference type="Pfam" id="PF13426">
    <property type="entry name" value="PAS_9"/>
    <property type="match status" value="1"/>
</dbReference>
<comment type="caution">
    <text evidence="6">The sequence shown here is derived from an EMBL/GenBank/DDBJ whole genome shotgun (WGS) entry which is preliminary data.</text>
</comment>
<comment type="subcellular location">
    <subcellularLocation>
        <location evidence="1">Membrane</location>
    </subcellularLocation>
</comment>
<dbReference type="Pfam" id="PF08447">
    <property type="entry name" value="PAS_3"/>
    <property type="match status" value="1"/>
</dbReference>
<evidence type="ECO:0000256" key="2">
    <source>
        <dbReference type="ARBA" id="ARBA00023224"/>
    </source>
</evidence>
<dbReference type="CDD" id="cd11386">
    <property type="entry name" value="MCP_signal"/>
    <property type="match status" value="1"/>
</dbReference>
<dbReference type="Pfam" id="PF00015">
    <property type="entry name" value="MCPsignal"/>
    <property type="match status" value="1"/>
</dbReference>
<feature type="domain" description="PAC" evidence="5">
    <location>
        <begin position="213"/>
        <end position="267"/>
    </location>
</feature>
<dbReference type="SMART" id="SM00086">
    <property type="entry name" value="PAC"/>
    <property type="match status" value="1"/>
</dbReference>
<protein>
    <submittedName>
        <fullName evidence="6">PAS domain S-box protein</fullName>
    </submittedName>
</protein>
<dbReference type="GO" id="GO:0007165">
    <property type="term" value="P:signal transduction"/>
    <property type="evidence" value="ECO:0007669"/>
    <property type="project" value="UniProtKB-KW"/>
</dbReference>
<dbReference type="GO" id="GO:0016020">
    <property type="term" value="C:membrane"/>
    <property type="evidence" value="ECO:0007669"/>
    <property type="project" value="UniProtKB-SubCell"/>
</dbReference>
<dbReference type="Gene3D" id="1.10.287.950">
    <property type="entry name" value="Methyl-accepting chemotaxis protein"/>
    <property type="match status" value="1"/>
</dbReference>
<dbReference type="InterPro" id="IPR000014">
    <property type="entry name" value="PAS"/>
</dbReference>
<evidence type="ECO:0000313" key="6">
    <source>
        <dbReference type="EMBL" id="MZI95520.1"/>
    </source>
</evidence>
<name>A0A7X4LP13_9VIBR</name>
<evidence type="ECO:0000259" key="5">
    <source>
        <dbReference type="PROSITE" id="PS50113"/>
    </source>
</evidence>
<evidence type="ECO:0000256" key="1">
    <source>
        <dbReference type="ARBA" id="ARBA00004370"/>
    </source>
</evidence>
<dbReference type="InterPro" id="IPR035965">
    <property type="entry name" value="PAS-like_dom_sf"/>
</dbReference>
<dbReference type="Gene3D" id="3.30.450.20">
    <property type="entry name" value="PAS domain"/>
    <property type="match status" value="2"/>
</dbReference>
<accession>A0A7X4LP13</accession>
<proteinExistence type="predicted"/>
<dbReference type="InterPro" id="IPR000700">
    <property type="entry name" value="PAS-assoc_C"/>
</dbReference>
<sequence>MFFKKRKSSAEEGLEEELYALKQVHDSLCEDMLSLTLEPNGVISSINANFEEQLGVSKSVLVGKPLTSIVPKEAQNTQHFSRMKTAIESAKHWHGAIETTNGQGEDVWLRAIIQPVKSRDKKLLRFSVFANELTNTIQTSREKQDLINGLNRSTAVIEFSLDGTILTANDNFLNGVSYKLSDIKGKHHRIFCTSEEANSNEYAKFWEKLGRGEYVSGRFKRVDRNGNIVWLEASYNPIHDEHGRLYKVVKYATVITDEINKEQAVNEAAQLASEVSSETRAQTATGRKVIESTISNMNDLSAKMDKASHDINALNEHSQKINELVNSIRGIADQTNLLALNAAIEAARAGEQGRGFAVVADEVRQLAARTNATTVDIVAMVSENLSQIKDTVGLIEDCQTQTKESLTSAINAGDVIQDIEAGANKIDQAISQLNSGH</sequence>
<gene>
    <name evidence="6" type="ORF">F9817_20280</name>
</gene>
<dbReference type="SMART" id="SM00283">
    <property type="entry name" value="MA"/>
    <property type="match status" value="1"/>
</dbReference>
<dbReference type="PROSITE" id="PS50111">
    <property type="entry name" value="CHEMOTAXIS_TRANSDUC_2"/>
    <property type="match status" value="1"/>
</dbReference>